<evidence type="ECO:0000313" key="2">
    <source>
        <dbReference type="Proteomes" id="UP001186974"/>
    </source>
</evidence>
<organism evidence="1 2">
    <name type="scientific">Coniosporium uncinatum</name>
    <dbReference type="NCBI Taxonomy" id="93489"/>
    <lineage>
        <taxon>Eukaryota</taxon>
        <taxon>Fungi</taxon>
        <taxon>Dikarya</taxon>
        <taxon>Ascomycota</taxon>
        <taxon>Pezizomycotina</taxon>
        <taxon>Dothideomycetes</taxon>
        <taxon>Dothideomycetes incertae sedis</taxon>
        <taxon>Coniosporium</taxon>
    </lineage>
</organism>
<reference evidence="1" key="1">
    <citation type="submission" date="2024-09" db="EMBL/GenBank/DDBJ databases">
        <title>Black Yeasts Isolated from many extreme environments.</title>
        <authorList>
            <person name="Coleine C."/>
            <person name="Stajich J.E."/>
            <person name="Selbmann L."/>
        </authorList>
    </citation>
    <scope>NUCLEOTIDE SEQUENCE</scope>
    <source>
        <strain evidence="1">CCFEE 5737</strain>
    </source>
</reference>
<protein>
    <submittedName>
        <fullName evidence="1">Uncharacterized protein</fullName>
    </submittedName>
</protein>
<dbReference type="EMBL" id="JAWDJW010007560">
    <property type="protein sequence ID" value="KAK3061921.1"/>
    <property type="molecule type" value="Genomic_DNA"/>
</dbReference>
<name>A0ACC3D517_9PEZI</name>
<proteinExistence type="predicted"/>
<evidence type="ECO:0000313" key="1">
    <source>
        <dbReference type="EMBL" id="KAK3061921.1"/>
    </source>
</evidence>
<comment type="caution">
    <text evidence="1">The sequence shown here is derived from an EMBL/GenBank/DDBJ whole genome shotgun (WGS) entry which is preliminary data.</text>
</comment>
<sequence length="288" mass="32848">MAFKTRLRDFVERHTKNPSVRAKLNRLFHTTSAIPSITSDNSASSPLLRLPAELRLLIYTATFEHNLLGANNLTLLLTCRQIYHEAQEIGQTNTTFALSASDLDTKLCRLNGISNHGPYQKFKNYIKTKRARYGFEEGIAHIYKPSFCTSFRLDMSHPAHFGDMMTWIFALEIRELILVNISKARFTQERGNPNAENMLGILIFYLLLFKIRSLSTLTLVMDLNNPAEVAMRKRFSDVKTFSCLTDARIRGVKVKAQVPKFGQVIFSANDAEGGRKHTLEVRFLEQTQ</sequence>
<accession>A0ACC3D517</accession>
<dbReference type="Proteomes" id="UP001186974">
    <property type="component" value="Unassembled WGS sequence"/>
</dbReference>
<keyword evidence="2" id="KW-1185">Reference proteome</keyword>
<gene>
    <name evidence="1" type="ORF">LTS18_005175</name>
</gene>